<proteinExistence type="predicted"/>
<accession>A0A7X2J2R2</accession>
<dbReference type="Proteomes" id="UP000448867">
    <property type="component" value="Unassembled WGS sequence"/>
</dbReference>
<feature type="transmembrane region" description="Helical" evidence="1">
    <location>
        <begin position="44"/>
        <end position="63"/>
    </location>
</feature>
<keyword evidence="1" id="KW-0812">Transmembrane</keyword>
<evidence type="ECO:0000313" key="3">
    <source>
        <dbReference type="Proteomes" id="UP000448867"/>
    </source>
</evidence>
<dbReference type="Pfam" id="PF20563">
    <property type="entry name" value="DUF6773"/>
    <property type="match status" value="1"/>
</dbReference>
<feature type="transmembrane region" description="Helical" evidence="1">
    <location>
        <begin position="21"/>
        <end position="38"/>
    </location>
</feature>
<feature type="transmembrane region" description="Helical" evidence="1">
    <location>
        <begin position="123"/>
        <end position="145"/>
    </location>
</feature>
<sequence length="164" mass="18778">MKSKIVDERVYQAQNKIYREIYILIMVITLASIVYKYFTIGVQVNVIATELIILLSQAVYYLYRSARMGIYSAEVEMHDNNSKMPAVKKNLLGGTLTGIGISLFFGFHSALSYADTTSQALSYFFLVFFISLIIYIPFFIAFLMIPHLSAKRLSEKAEEDELKR</sequence>
<dbReference type="EMBL" id="WKKI01000086">
    <property type="protein sequence ID" value="MRX74387.1"/>
    <property type="molecule type" value="Genomic_DNA"/>
</dbReference>
<dbReference type="RefSeq" id="WP_154309833.1">
    <property type="nucleotide sequence ID" value="NZ_WKKI01000086.1"/>
</dbReference>
<name>A0A7X2J2R2_9BACI</name>
<dbReference type="OrthoDB" id="2656129at2"/>
<reference evidence="2 3" key="1">
    <citation type="submission" date="2019-11" db="EMBL/GenBank/DDBJ databases">
        <title>Bacillus lacus genome.</title>
        <authorList>
            <person name="Allen C.J."/>
            <person name="Newman J.D."/>
        </authorList>
    </citation>
    <scope>NUCLEOTIDE SEQUENCE [LARGE SCALE GENOMIC DNA]</scope>
    <source>
        <strain evidence="2 3">KCTC 33946</strain>
    </source>
</reference>
<comment type="caution">
    <text evidence="2">The sequence shown here is derived from an EMBL/GenBank/DDBJ whole genome shotgun (WGS) entry which is preliminary data.</text>
</comment>
<protein>
    <submittedName>
        <fullName evidence="2">Uncharacterized protein</fullName>
    </submittedName>
</protein>
<keyword evidence="3" id="KW-1185">Reference proteome</keyword>
<evidence type="ECO:0000313" key="2">
    <source>
        <dbReference type="EMBL" id="MRX74387.1"/>
    </source>
</evidence>
<dbReference type="InterPro" id="IPR046664">
    <property type="entry name" value="DUF6773"/>
</dbReference>
<evidence type="ECO:0000256" key="1">
    <source>
        <dbReference type="SAM" id="Phobius"/>
    </source>
</evidence>
<keyword evidence="1" id="KW-1133">Transmembrane helix</keyword>
<feature type="transmembrane region" description="Helical" evidence="1">
    <location>
        <begin position="91"/>
        <end position="111"/>
    </location>
</feature>
<gene>
    <name evidence="2" type="ORF">GJU40_19900</name>
</gene>
<keyword evidence="1" id="KW-0472">Membrane</keyword>
<organism evidence="2 3">
    <name type="scientific">Metabacillus lacus</name>
    <dbReference type="NCBI Taxonomy" id="1983721"/>
    <lineage>
        <taxon>Bacteria</taxon>
        <taxon>Bacillati</taxon>
        <taxon>Bacillota</taxon>
        <taxon>Bacilli</taxon>
        <taxon>Bacillales</taxon>
        <taxon>Bacillaceae</taxon>
        <taxon>Metabacillus</taxon>
    </lineage>
</organism>
<dbReference type="AlphaFoldDB" id="A0A7X2J2R2"/>